<dbReference type="Gene3D" id="2.40.40.60">
    <property type="match status" value="1"/>
</dbReference>
<evidence type="ECO:0000313" key="2">
    <source>
        <dbReference type="Proteomes" id="UP000028123"/>
    </source>
</evidence>
<dbReference type="AlphaFoldDB" id="A0A081NVG6"/>
<dbReference type="RefSeq" id="WP_036691211.1">
    <property type="nucleotide sequence ID" value="NZ_JNVM01000038.1"/>
</dbReference>
<evidence type="ECO:0000313" key="1">
    <source>
        <dbReference type="EMBL" id="KEQ22439.1"/>
    </source>
</evidence>
<protein>
    <submittedName>
        <fullName evidence="1">Uncharacterized protein</fullName>
    </submittedName>
</protein>
<organism evidence="1 2">
    <name type="scientific">Paenibacillus tyrfis</name>
    <dbReference type="NCBI Taxonomy" id="1501230"/>
    <lineage>
        <taxon>Bacteria</taxon>
        <taxon>Bacillati</taxon>
        <taxon>Bacillota</taxon>
        <taxon>Bacilli</taxon>
        <taxon>Bacillales</taxon>
        <taxon>Paenibacillaceae</taxon>
        <taxon>Paenibacillus</taxon>
    </lineage>
</organism>
<dbReference type="eggNOG" id="ENOG5033QGQ">
    <property type="taxonomic scope" value="Bacteria"/>
</dbReference>
<proteinExistence type="predicted"/>
<gene>
    <name evidence="1" type="ORF">ET33_23180</name>
</gene>
<dbReference type="Proteomes" id="UP000028123">
    <property type="component" value="Unassembled WGS sequence"/>
</dbReference>
<sequence>MKKIIVFVLVIVIFAGIGFGVKRFVEGPSQSVNGIVVIGTEKDVNKVKQLYKDNTKQTIDYKLKLVTTKKTTKLSEQDQKETGKEFETRDIKYSVVNRSTAEQFVKKGIIRARKDPDSSSIISEPLTGIKELSNGHNLFYSSSDFELKNGQIDLNGQMVPVQYVKHQAWIGYRPTTDLVIVDDQTYNKLTEAESTISLIHFQKGSFDYKNKGETNKVLNEIGNVYAGSEDKVNFVDVQE</sequence>
<accession>A0A081NVG6</accession>
<dbReference type="EMBL" id="JNVM01000038">
    <property type="protein sequence ID" value="KEQ22439.1"/>
    <property type="molecule type" value="Genomic_DNA"/>
</dbReference>
<reference evidence="1 2" key="1">
    <citation type="submission" date="2014-06" db="EMBL/GenBank/DDBJ databases">
        <title>Draft genome sequence of Paenibacillus sp. MSt1.</title>
        <authorList>
            <person name="Aw Y.K."/>
            <person name="Ong K.S."/>
            <person name="Gan H.M."/>
            <person name="Lee S.M."/>
        </authorList>
    </citation>
    <scope>NUCLEOTIDE SEQUENCE [LARGE SCALE GENOMIC DNA]</scope>
    <source>
        <strain evidence="1 2">MSt1</strain>
    </source>
</reference>
<dbReference type="Pfam" id="PF17294">
    <property type="entry name" value="Lipoprotein_22"/>
    <property type="match status" value="1"/>
</dbReference>
<comment type="caution">
    <text evidence="1">The sequence shown here is derived from an EMBL/GenBank/DDBJ whole genome shotgun (WGS) entry which is preliminary data.</text>
</comment>
<name>A0A081NVG6_9BACL</name>
<dbReference type="OrthoDB" id="2581761at2"/>
<dbReference type="InterPro" id="IPR035253">
    <property type="entry name" value="Lipoprotein_22_bac"/>
</dbReference>
<keyword evidence="2" id="KW-1185">Reference proteome</keyword>